<dbReference type="Proteomes" id="UP000010074">
    <property type="component" value="Chromosome"/>
</dbReference>
<gene>
    <name evidence="1" type="ORF">Bdt_3520</name>
</gene>
<proteinExistence type="predicted"/>
<name>K7Z263_BDEBC</name>
<dbReference type="PATRIC" id="fig|1069642.3.peg.3484"/>
<dbReference type="KEGG" id="bbat:Bdt_3520"/>
<sequence>MVVLPLWREGLFMVQFLLSTLLSVSAAQAKDIRPLFDALADSGARYEIVGTVCEQVAKLNLEQDYPAPDYYVVTGIYYGNKKHVIGELDVVVFKSSDNKAVLVGEVKCWTNLSSARSKAMDQRQRFKAALSNGGGLIMGCTSQQTGCSFSKKNFKAVEKFVSISQDGGEKRGFDMTLGYSLEEMMVLREQLMQCQQRGECERP</sequence>
<evidence type="ECO:0000313" key="2">
    <source>
        <dbReference type="Proteomes" id="UP000010074"/>
    </source>
</evidence>
<reference evidence="1 2" key="1">
    <citation type="journal article" date="2012" name="BMC Genomics">
        <title>Genome analysis of a simultaneously predatory and prey-independent, novel Bdellovibrio bacteriovorus from the River Tiber, supports in silico predictions of both ancient and recent lateral gene transfer from diverse bacteria.</title>
        <authorList>
            <person name="Hobley L."/>
            <person name="Lerner T.R."/>
            <person name="Williams L.E."/>
            <person name="Lambert C."/>
            <person name="Till R."/>
            <person name="Milner D.S."/>
            <person name="Basford S.M."/>
            <person name="Capeness M.J."/>
            <person name="Fenton A.K."/>
            <person name="Atterbury R.J."/>
            <person name="Harris M.A."/>
            <person name="Sockett R.E."/>
        </authorList>
    </citation>
    <scope>NUCLEOTIDE SEQUENCE [LARGE SCALE GENOMIC DNA]</scope>
    <source>
        <strain evidence="1 2">Tiberius</strain>
    </source>
</reference>
<protein>
    <submittedName>
        <fullName evidence="1">Uncharacterized protein</fullName>
    </submittedName>
</protein>
<accession>K7Z263</accession>
<dbReference type="EMBL" id="CP002930">
    <property type="protein sequence ID" value="AFY03195.1"/>
    <property type="molecule type" value="Genomic_DNA"/>
</dbReference>
<dbReference type="AlphaFoldDB" id="K7Z263"/>
<dbReference type="STRING" id="1069642.Bdt_3520"/>
<evidence type="ECO:0000313" key="1">
    <source>
        <dbReference type="EMBL" id="AFY03195.1"/>
    </source>
</evidence>
<dbReference type="HOGENOM" id="CLU_1346714_0_0_7"/>
<organism evidence="1 2">
    <name type="scientific">Bdellovibrio bacteriovorus str. Tiberius</name>
    <dbReference type="NCBI Taxonomy" id="1069642"/>
    <lineage>
        <taxon>Bacteria</taxon>
        <taxon>Pseudomonadati</taxon>
        <taxon>Bdellovibrionota</taxon>
        <taxon>Bdellovibrionia</taxon>
        <taxon>Bdellovibrionales</taxon>
        <taxon>Pseudobdellovibrionaceae</taxon>
        <taxon>Bdellovibrio</taxon>
    </lineage>
</organism>